<dbReference type="InterPro" id="IPR002139">
    <property type="entry name" value="Ribo/fructo_kinase"/>
</dbReference>
<keyword evidence="3 4" id="KW-0418">Kinase</keyword>
<gene>
    <name evidence="6" type="primary">rbsK</name>
    <name evidence="6" type="ORF">KTU01_21350</name>
</gene>
<evidence type="ECO:0000256" key="4">
    <source>
        <dbReference type="RuleBase" id="RU003704"/>
    </source>
</evidence>
<dbReference type="Gene3D" id="3.40.1190.20">
    <property type="match status" value="1"/>
</dbReference>
<dbReference type="GO" id="GO:0016301">
    <property type="term" value="F:kinase activity"/>
    <property type="evidence" value="ECO:0007669"/>
    <property type="project" value="UniProtKB-KW"/>
</dbReference>
<dbReference type="InterPro" id="IPR011611">
    <property type="entry name" value="PfkB_dom"/>
</dbReference>
<evidence type="ECO:0000313" key="6">
    <source>
        <dbReference type="EMBL" id="GEO96012.1"/>
    </source>
</evidence>
<evidence type="ECO:0000256" key="2">
    <source>
        <dbReference type="ARBA" id="ARBA00022679"/>
    </source>
</evidence>
<proteinExistence type="inferred from homology"/>
<comment type="similarity">
    <text evidence="1 4">Belongs to the carbohydrate kinase PfkB family.</text>
</comment>
<organism evidence="6 7">
    <name type="scientific">Kocuria turfanensis</name>
    <dbReference type="NCBI Taxonomy" id="388357"/>
    <lineage>
        <taxon>Bacteria</taxon>
        <taxon>Bacillati</taxon>
        <taxon>Actinomycetota</taxon>
        <taxon>Actinomycetes</taxon>
        <taxon>Micrococcales</taxon>
        <taxon>Micrococcaceae</taxon>
        <taxon>Kocuria</taxon>
    </lineage>
</organism>
<reference evidence="6 7" key="1">
    <citation type="submission" date="2019-07" db="EMBL/GenBank/DDBJ databases">
        <title>Whole genome shotgun sequence of Kocuria turfanensis NBRC 107627.</title>
        <authorList>
            <person name="Hosoyama A."/>
            <person name="Uohara A."/>
            <person name="Ohji S."/>
            <person name="Ichikawa N."/>
        </authorList>
    </citation>
    <scope>NUCLEOTIDE SEQUENCE [LARGE SCALE GENOMIC DNA]</scope>
    <source>
        <strain evidence="6 7">NBRC 107627</strain>
    </source>
</reference>
<dbReference type="GO" id="GO:0005829">
    <property type="term" value="C:cytosol"/>
    <property type="evidence" value="ECO:0007669"/>
    <property type="project" value="TreeGrafter"/>
</dbReference>
<comment type="caution">
    <text evidence="6">The sequence shown here is derived from an EMBL/GenBank/DDBJ whole genome shotgun (WGS) entry which is preliminary data.</text>
</comment>
<dbReference type="InterPro" id="IPR002173">
    <property type="entry name" value="Carboh/pur_kinase_PfkB_CS"/>
</dbReference>
<dbReference type="Pfam" id="PF00294">
    <property type="entry name" value="PfkB"/>
    <property type="match status" value="1"/>
</dbReference>
<dbReference type="RefSeq" id="WP_062733223.1">
    <property type="nucleotide sequence ID" value="NZ_BJZS01000067.1"/>
</dbReference>
<evidence type="ECO:0000256" key="1">
    <source>
        <dbReference type="ARBA" id="ARBA00010688"/>
    </source>
</evidence>
<dbReference type="PRINTS" id="PR00990">
    <property type="entry name" value="RIBOKINASE"/>
</dbReference>
<name>A0A512IE85_9MICC</name>
<dbReference type="InterPro" id="IPR029056">
    <property type="entry name" value="Ribokinase-like"/>
</dbReference>
<dbReference type="STRING" id="388357.GCA_001580365_00033"/>
<dbReference type="PANTHER" id="PTHR10584:SF166">
    <property type="entry name" value="RIBOKINASE"/>
    <property type="match status" value="1"/>
</dbReference>
<accession>A0A512IE85</accession>
<dbReference type="PROSITE" id="PS00584">
    <property type="entry name" value="PFKB_KINASES_2"/>
    <property type="match status" value="1"/>
</dbReference>
<dbReference type="PROSITE" id="PS00583">
    <property type="entry name" value="PFKB_KINASES_1"/>
    <property type="match status" value="1"/>
</dbReference>
<evidence type="ECO:0000256" key="3">
    <source>
        <dbReference type="ARBA" id="ARBA00022777"/>
    </source>
</evidence>
<dbReference type="GO" id="GO:0006796">
    <property type="term" value="P:phosphate-containing compound metabolic process"/>
    <property type="evidence" value="ECO:0007669"/>
    <property type="project" value="UniProtKB-ARBA"/>
</dbReference>
<feature type="domain" description="Carbohydrate kinase PfkB" evidence="5">
    <location>
        <begin position="2"/>
        <end position="287"/>
    </location>
</feature>
<dbReference type="EMBL" id="BJZS01000067">
    <property type="protein sequence ID" value="GEO96012.1"/>
    <property type="molecule type" value="Genomic_DNA"/>
</dbReference>
<protein>
    <submittedName>
        <fullName evidence="6">Ribokinase</fullName>
    </submittedName>
</protein>
<dbReference type="AlphaFoldDB" id="A0A512IE85"/>
<dbReference type="PANTHER" id="PTHR10584">
    <property type="entry name" value="SUGAR KINASE"/>
    <property type="match status" value="1"/>
</dbReference>
<keyword evidence="2 4" id="KW-0808">Transferase</keyword>
<evidence type="ECO:0000313" key="7">
    <source>
        <dbReference type="Proteomes" id="UP000321103"/>
    </source>
</evidence>
<keyword evidence="7" id="KW-1185">Reference proteome</keyword>
<dbReference type="Proteomes" id="UP000321103">
    <property type="component" value="Unassembled WGS sequence"/>
</dbReference>
<sequence>MPGVVVVGQVARDLVLVVDRVPEEGGSADVRERQELLGGKGANQAVACRRLGAEVELIGVVGADRAGEDVLAQAAADGIGVAGVLRREGVPTALLVDVVGPPGVRRLLEDVAPAALLTAEDVRARAGLLRDADAVLVQLQQPGPAVVETLTAAGGALVVADGAPADARTRRRVLDAADVVRADGSEAEALAGWAPRGVPETVRAAQELLEEGPSVVALAAGDADVVAWAGGHVVLPHLGEDPVDPTGAGDAFVAALAVALLHGEDPGTAAWWAAAAAAQVVGTAGGRPHLDPDRLRETVRRHRGG</sequence>
<evidence type="ECO:0000259" key="5">
    <source>
        <dbReference type="Pfam" id="PF00294"/>
    </source>
</evidence>
<dbReference type="SUPFAM" id="SSF53613">
    <property type="entry name" value="Ribokinase-like"/>
    <property type="match status" value="1"/>
</dbReference>